<accession>A0A0C2EIW9</accession>
<dbReference type="SUPFAM" id="SSF52172">
    <property type="entry name" value="CheY-like"/>
    <property type="match status" value="1"/>
</dbReference>
<keyword evidence="7" id="KW-1185">Reference proteome</keyword>
<dbReference type="InterPro" id="IPR000792">
    <property type="entry name" value="Tscrpt_reg_LuxR_C"/>
</dbReference>
<dbReference type="Proteomes" id="UP000031535">
    <property type="component" value="Unassembled WGS sequence"/>
</dbReference>
<dbReference type="CDD" id="cd17535">
    <property type="entry name" value="REC_NarL-like"/>
    <property type="match status" value="1"/>
</dbReference>
<dbReference type="SMART" id="SM00448">
    <property type="entry name" value="REC"/>
    <property type="match status" value="1"/>
</dbReference>
<feature type="modified residue" description="4-aspartylphosphate" evidence="3">
    <location>
        <position position="59"/>
    </location>
</feature>
<evidence type="ECO:0000313" key="6">
    <source>
        <dbReference type="EMBL" id="KIH85999.1"/>
    </source>
</evidence>
<dbReference type="PANTHER" id="PTHR45566">
    <property type="entry name" value="HTH-TYPE TRANSCRIPTIONAL REGULATOR YHJB-RELATED"/>
    <property type="match status" value="1"/>
</dbReference>
<organism evidence="6 7">
    <name type="scientific">Pseudomonas batumici</name>
    <dbReference type="NCBI Taxonomy" id="226910"/>
    <lineage>
        <taxon>Bacteria</taxon>
        <taxon>Pseudomonadati</taxon>
        <taxon>Pseudomonadota</taxon>
        <taxon>Gammaproteobacteria</taxon>
        <taxon>Pseudomonadales</taxon>
        <taxon>Pseudomonadaceae</taxon>
        <taxon>Pseudomonas</taxon>
    </lineage>
</organism>
<feature type="domain" description="HTH luxR-type" evidence="4">
    <location>
        <begin position="164"/>
        <end position="229"/>
    </location>
</feature>
<keyword evidence="1 3" id="KW-0597">Phosphoprotein</keyword>
<dbReference type="Pfam" id="PF00072">
    <property type="entry name" value="Response_reg"/>
    <property type="match status" value="1"/>
</dbReference>
<evidence type="ECO:0000256" key="1">
    <source>
        <dbReference type="ARBA" id="ARBA00022553"/>
    </source>
</evidence>
<dbReference type="PROSITE" id="PS50110">
    <property type="entry name" value="RESPONSE_REGULATORY"/>
    <property type="match status" value="1"/>
</dbReference>
<dbReference type="PANTHER" id="PTHR45566:SF2">
    <property type="entry name" value="NARL SUBFAMILY"/>
    <property type="match status" value="1"/>
</dbReference>
<sequence length="231" mass="25634">MLEKKPTRLMILDDHSLVLCGMEIKIQAETDLLLLGSFTRGSALMAALREQEVDLVVMDYSLRSGEVDGLNLIRTLRIRFPKLRLLVISSLYVPATVALALRCGASGFIGKELNSGELVLAIRQVAAGKVYLHPDMVEALQVHEVSRLDIATPASESELASLDELARTSALTVREHEVLRCCLDGLSVSHIARKFSRSIKTISTQKQAAFRKLGLRGDNELYKVRYQMEGR</sequence>
<dbReference type="InterPro" id="IPR001789">
    <property type="entry name" value="Sig_transdc_resp-reg_receiver"/>
</dbReference>
<dbReference type="RefSeq" id="WP_040063396.1">
    <property type="nucleotide sequence ID" value="NZ_JXDG01000003.1"/>
</dbReference>
<dbReference type="Pfam" id="PF00196">
    <property type="entry name" value="GerE"/>
    <property type="match status" value="1"/>
</dbReference>
<dbReference type="PRINTS" id="PR00038">
    <property type="entry name" value="HTHLUXR"/>
</dbReference>
<dbReference type="OrthoDB" id="9796655at2"/>
<dbReference type="InterPro" id="IPR011006">
    <property type="entry name" value="CheY-like_superfamily"/>
</dbReference>
<dbReference type="AlphaFoldDB" id="A0A0C2EIW9"/>
<keyword evidence="2" id="KW-0238">DNA-binding</keyword>
<dbReference type="PATRIC" id="fig|226910.6.peg.367"/>
<comment type="caution">
    <text evidence="6">The sequence shown here is derived from an EMBL/GenBank/DDBJ whole genome shotgun (WGS) entry which is preliminary data.</text>
</comment>
<dbReference type="CDD" id="cd06170">
    <property type="entry name" value="LuxR_C_like"/>
    <property type="match status" value="1"/>
</dbReference>
<name>A0A0C2EIW9_9PSED</name>
<dbReference type="GO" id="GO:0006355">
    <property type="term" value="P:regulation of DNA-templated transcription"/>
    <property type="evidence" value="ECO:0007669"/>
    <property type="project" value="InterPro"/>
</dbReference>
<dbReference type="InterPro" id="IPR058245">
    <property type="entry name" value="NreC/VraR/RcsB-like_REC"/>
</dbReference>
<feature type="domain" description="Response regulatory" evidence="5">
    <location>
        <begin position="8"/>
        <end position="126"/>
    </location>
</feature>
<evidence type="ECO:0000256" key="2">
    <source>
        <dbReference type="ARBA" id="ARBA00023125"/>
    </source>
</evidence>
<dbReference type="EMBL" id="JXDG01000003">
    <property type="protein sequence ID" value="KIH85999.1"/>
    <property type="molecule type" value="Genomic_DNA"/>
</dbReference>
<dbReference type="SUPFAM" id="SSF46894">
    <property type="entry name" value="C-terminal effector domain of the bipartite response regulators"/>
    <property type="match status" value="1"/>
</dbReference>
<evidence type="ECO:0000313" key="7">
    <source>
        <dbReference type="Proteomes" id="UP000031535"/>
    </source>
</evidence>
<dbReference type="Gene3D" id="3.40.50.2300">
    <property type="match status" value="1"/>
</dbReference>
<dbReference type="GO" id="GO:0000160">
    <property type="term" value="P:phosphorelay signal transduction system"/>
    <property type="evidence" value="ECO:0007669"/>
    <property type="project" value="InterPro"/>
</dbReference>
<reference evidence="6 7" key="1">
    <citation type="submission" date="2015-01" db="EMBL/GenBank/DDBJ databases">
        <title>Complete genome of Pseudomonas batumici UCM B-321 producer of the batumin antibiotic with strong antistaphilococcal and potential anticancer activity.</title>
        <authorList>
            <person name="Klochko V.V."/>
            <person name="Zelena L.B."/>
            <person name="Elena K.A."/>
            <person name="Reva O.N."/>
        </authorList>
    </citation>
    <scope>NUCLEOTIDE SEQUENCE [LARGE SCALE GENOMIC DNA]</scope>
    <source>
        <strain evidence="6 7">UCM B-321</strain>
    </source>
</reference>
<protein>
    <submittedName>
        <fullName evidence="6">Uncharacterized protein</fullName>
    </submittedName>
</protein>
<evidence type="ECO:0000259" key="5">
    <source>
        <dbReference type="PROSITE" id="PS50110"/>
    </source>
</evidence>
<dbReference type="SMART" id="SM00421">
    <property type="entry name" value="HTH_LUXR"/>
    <property type="match status" value="1"/>
</dbReference>
<dbReference type="InterPro" id="IPR051015">
    <property type="entry name" value="EvgA-like"/>
</dbReference>
<gene>
    <name evidence="6" type="ORF">UCMB321_0366</name>
</gene>
<dbReference type="STRING" id="226910.UCMB321_0366"/>
<dbReference type="GO" id="GO:0003677">
    <property type="term" value="F:DNA binding"/>
    <property type="evidence" value="ECO:0007669"/>
    <property type="project" value="UniProtKB-KW"/>
</dbReference>
<dbReference type="PROSITE" id="PS00622">
    <property type="entry name" value="HTH_LUXR_1"/>
    <property type="match status" value="1"/>
</dbReference>
<evidence type="ECO:0000259" key="4">
    <source>
        <dbReference type="PROSITE" id="PS50043"/>
    </source>
</evidence>
<dbReference type="PROSITE" id="PS50043">
    <property type="entry name" value="HTH_LUXR_2"/>
    <property type="match status" value="1"/>
</dbReference>
<proteinExistence type="predicted"/>
<dbReference type="InterPro" id="IPR016032">
    <property type="entry name" value="Sig_transdc_resp-reg_C-effctor"/>
</dbReference>
<evidence type="ECO:0000256" key="3">
    <source>
        <dbReference type="PROSITE-ProRule" id="PRU00169"/>
    </source>
</evidence>